<gene>
    <name evidence="2" type="ORF">E4633_07565</name>
</gene>
<dbReference type="Proteomes" id="UP000306416">
    <property type="component" value="Unassembled WGS sequence"/>
</dbReference>
<protein>
    <submittedName>
        <fullName evidence="2">Uncharacterized protein</fullName>
    </submittedName>
</protein>
<keyword evidence="1" id="KW-0812">Transmembrane</keyword>
<reference evidence="2 3" key="1">
    <citation type="submission" date="2019-04" db="EMBL/GenBank/DDBJ databases">
        <title>Geobacter oryzae sp. nov., ferric-reducing bacteria isolated from paddy soil.</title>
        <authorList>
            <person name="Xu Z."/>
            <person name="Masuda Y."/>
            <person name="Itoh H."/>
            <person name="Senoo K."/>
        </authorList>
    </citation>
    <scope>NUCLEOTIDE SEQUENCE [LARGE SCALE GENOMIC DNA]</scope>
    <source>
        <strain evidence="2 3">Red111</strain>
    </source>
</reference>
<proteinExistence type="predicted"/>
<sequence>MAKTKGMAGAIFALSTFIIGGLMTFTGLGLITFMKYKDLMGLGEGRSIGILLVCVGLIASILGVLVMRIVNNRI</sequence>
<evidence type="ECO:0000256" key="1">
    <source>
        <dbReference type="SAM" id="Phobius"/>
    </source>
</evidence>
<dbReference type="EMBL" id="SRSC01000002">
    <property type="protein sequence ID" value="TGU72164.1"/>
    <property type="molecule type" value="Genomic_DNA"/>
</dbReference>
<name>A0A4S1CF58_9BACT</name>
<feature type="transmembrane region" description="Helical" evidence="1">
    <location>
        <begin position="48"/>
        <end position="70"/>
    </location>
</feature>
<keyword evidence="1" id="KW-0472">Membrane</keyword>
<dbReference type="RefSeq" id="WP_135869653.1">
    <property type="nucleotide sequence ID" value="NZ_SRSC01000002.1"/>
</dbReference>
<evidence type="ECO:0000313" key="3">
    <source>
        <dbReference type="Proteomes" id="UP000306416"/>
    </source>
</evidence>
<keyword evidence="3" id="KW-1185">Reference proteome</keyword>
<comment type="caution">
    <text evidence="2">The sequence shown here is derived from an EMBL/GenBank/DDBJ whole genome shotgun (WGS) entry which is preliminary data.</text>
</comment>
<accession>A0A4S1CF58</accession>
<dbReference type="AlphaFoldDB" id="A0A4S1CF58"/>
<organism evidence="2 3">
    <name type="scientific">Geomonas terrae</name>
    <dbReference type="NCBI Taxonomy" id="2562681"/>
    <lineage>
        <taxon>Bacteria</taxon>
        <taxon>Pseudomonadati</taxon>
        <taxon>Thermodesulfobacteriota</taxon>
        <taxon>Desulfuromonadia</taxon>
        <taxon>Geobacterales</taxon>
        <taxon>Geobacteraceae</taxon>
        <taxon>Geomonas</taxon>
    </lineage>
</organism>
<feature type="transmembrane region" description="Helical" evidence="1">
    <location>
        <begin position="12"/>
        <end position="36"/>
    </location>
</feature>
<keyword evidence="1" id="KW-1133">Transmembrane helix</keyword>
<evidence type="ECO:0000313" key="2">
    <source>
        <dbReference type="EMBL" id="TGU72164.1"/>
    </source>
</evidence>